<dbReference type="InterPro" id="IPR050557">
    <property type="entry name" value="RTX_toxin/Mannuronan_C5-epim"/>
</dbReference>
<comment type="subcellular location">
    <subcellularLocation>
        <location evidence="1">Secreted</location>
    </subcellularLocation>
</comment>
<gene>
    <name evidence="4" type="primary">cya_1</name>
    <name evidence="4" type="ORF">PsAD2_02604</name>
</gene>
<comment type="caution">
    <text evidence="4">The sequence shown here is derived from an EMBL/GenBank/DDBJ whole genome shotgun (WGS) entry which is preliminary data.</text>
</comment>
<keyword evidence="2" id="KW-0964">Secreted</keyword>
<keyword evidence="5" id="KW-1185">Reference proteome</keyword>
<dbReference type="InterPro" id="IPR001343">
    <property type="entry name" value="Hemolysn_Ca-bd"/>
</dbReference>
<reference evidence="4 5" key="1">
    <citation type="journal article" date="2016" name="Front. Microbiol.">
        <title>Comparative Genomic Analysis Reveals a Diverse Repertoire of Genes Involved in Prokaryote-Eukaryote Interactions within the Pseudovibrio Genus.</title>
        <authorList>
            <person name="Romano S."/>
            <person name="Fernandez-Guerra A."/>
            <person name="Reen F.J."/>
            <person name="Glockner F.O."/>
            <person name="Crowley S.P."/>
            <person name="O'Sullivan O."/>
            <person name="Cotter P.D."/>
            <person name="Adams C."/>
            <person name="Dobson A.D."/>
            <person name="O'Gara F."/>
        </authorList>
    </citation>
    <scope>NUCLEOTIDE SEQUENCE [LARGE SCALE GENOMIC DNA]</scope>
    <source>
        <strain evidence="4 5">Ad2</strain>
    </source>
</reference>
<evidence type="ECO:0000313" key="4">
    <source>
        <dbReference type="EMBL" id="KZL18419.1"/>
    </source>
</evidence>
<evidence type="ECO:0000313" key="5">
    <source>
        <dbReference type="Proteomes" id="UP000076577"/>
    </source>
</evidence>
<dbReference type="PANTHER" id="PTHR38340:SF1">
    <property type="entry name" value="S-LAYER PROTEIN"/>
    <property type="match status" value="1"/>
</dbReference>
<dbReference type="PRINTS" id="PR00313">
    <property type="entry name" value="CABNDNGRPT"/>
</dbReference>
<sequence length="383" mass="40861">MNDYIHASSGTDVIDPGSGDGLTNTGQWQNLRGYDGDDVYVIGRDAGKVYINSAGETSGADTVHFEDLTLADLTFENIAVEGQLDALEVRWKNGDDNGFLRLADLGVHIERFEFADGTVLSEISILEDGRLSLKGTDGNDLFIANIGNDSFDGGTGIDVIDYRASSAGVNVDLDAGMASGGSAEGDKLINIESVEGSDFADVITGDEQNNRILGNYGADTLSGGEGHDTLLGGEGIDQLYGNAGIDWLDGGSENDQLFGGTGNDSLYGGRGDDTLEGGADNDTYIYERDDGNDTIADSEGNDTLKFTAGITLSDIHFTREGNDLRLFVNELSAQVPSDLYQIDDQILITDWASEDNRIETLHFNDSGQSYSLGDLIADDFQFV</sequence>
<dbReference type="PANTHER" id="PTHR38340">
    <property type="entry name" value="S-LAYER PROTEIN"/>
    <property type="match status" value="1"/>
</dbReference>
<feature type="region of interest" description="Disordered" evidence="3">
    <location>
        <begin position="1"/>
        <end position="21"/>
    </location>
</feature>
<dbReference type="GO" id="GO:0005509">
    <property type="term" value="F:calcium ion binding"/>
    <property type="evidence" value="ECO:0007669"/>
    <property type="project" value="InterPro"/>
</dbReference>
<dbReference type="AlphaFoldDB" id="A0A165Y403"/>
<evidence type="ECO:0000256" key="2">
    <source>
        <dbReference type="ARBA" id="ARBA00022525"/>
    </source>
</evidence>
<dbReference type="Proteomes" id="UP000076577">
    <property type="component" value="Unassembled WGS sequence"/>
</dbReference>
<organism evidence="4 5">
    <name type="scientific">Pseudovibrio axinellae</name>
    <dbReference type="NCBI Taxonomy" id="989403"/>
    <lineage>
        <taxon>Bacteria</taxon>
        <taxon>Pseudomonadati</taxon>
        <taxon>Pseudomonadota</taxon>
        <taxon>Alphaproteobacteria</taxon>
        <taxon>Hyphomicrobiales</taxon>
        <taxon>Stappiaceae</taxon>
        <taxon>Pseudovibrio</taxon>
    </lineage>
</organism>
<proteinExistence type="predicted"/>
<name>A0A165Y403_9HYPH</name>
<dbReference type="STRING" id="989403.SAMN05421798_1301"/>
<dbReference type="PATRIC" id="fig|989403.3.peg.2786"/>
<evidence type="ECO:0000256" key="3">
    <source>
        <dbReference type="SAM" id="MobiDB-lite"/>
    </source>
</evidence>
<evidence type="ECO:0000256" key="1">
    <source>
        <dbReference type="ARBA" id="ARBA00004613"/>
    </source>
</evidence>
<dbReference type="SUPFAM" id="SSF51120">
    <property type="entry name" value="beta-Roll"/>
    <property type="match status" value="2"/>
</dbReference>
<protein>
    <submittedName>
        <fullName evidence="4">Bifunctional hemolysin/adenylate cyclase</fullName>
    </submittedName>
</protein>
<accession>A0A165Y403</accession>
<dbReference type="Gene3D" id="2.150.10.10">
    <property type="entry name" value="Serralysin-like metalloprotease, C-terminal"/>
    <property type="match status" value="2"/>
</dbReference>
<dbReference type="GO" id="GO:0005576">
    <property type="term" value="C:extracellular region"/>
    <property type="evidence" value="ECO:0007669"/>
    <property type="project" value="UniProtKB-SubCell"/>
</dbReference>
<dbReference type="PROSITE" id="PS00330">
    <property type="entry name" value="HEMOLYSIN_CALCIUM"/>
    <property type="match status" value="2"/>
</dbReference>
<dbReference type="EMBL" id="LMCB01000021">
    <property type="protein sequence ID" value="KZL18419.1"/>
    <property type="molecule type" value="Genomic_DNA"/>
</dbReference>
<dbReference type="Pfam" id="PF00353">
    <property type="entry name" value="HemolysinCabind"/>
    <property type="match status" value="5"/>
</dbReference>
<dbReference type="InterPro" id="IPR018511">
    <property type="entry name" value="Hemolysin-typ_Ca-bd_CS"/>
</dbReference>
<dbReference type="InterPro" id="IPR011049">
    <property type="entry name" value="Serralysin-like_metalloprot_C"/>
</dbReference>